<organism evidence="1 2">
    <name type="scientific">Frankliniella fusca</name>
    <dbReference type="NCBI Taxonomy" id="407009"/>
    <lineage>
        <taxon>Eukaryota</taxon>
        <taxon>Metazoa</taxon>
        <taxon>Ecdysozoa</taxon>
        <taxon>Arthropoda</taxon>
        <taxon>Hexapoda</taxon>
        <taxon>Insecta</taxon>
        <taxon>Pterygota</taxon>
        <taxon>Neoptera</taxon>
        <taxon>Paraneoptera</taxon>
        <taxon>Thysanoptera</taxon>
        <taxon>Terebrantia</taxon>
        <taxon>Thripoidea</taxon>
        <taxon>Thripidae</taxon>
        <taxon>Frankliniella</taxon>
    </lineage>
</organism>
<reference evidence="1" key="1">
    <citation type="submission" date="2021-07" db="EMBL/GenBank/DDBJ databases">
        <authorList>
            <person name="Catto M.A."/>
            <person name="Jacobson A."/>
            <person name="Kennedy G."/>
            <person name="Labadie P."/>
            <person name="Hunt B.G."/>
            <person name="Srinivasan R."/>
        </authorList>
    </citation>
    <scope>NUCLEOTIDE SEQUENCE</scope>
    <source>
        <strain evidence="1">PL_HMW_Pooled</strain>
        <tissue evidence="1">Head</tissue>
    </source>
</reference>
<comment type="caution">
    <text evidence="1">The sequence shown here is derived from an EMBL/GenBank/DDBJ whole genome shotgun (WGS) entry which is preliminary data.</text>
</comment>
<evidence type="ECO:0000313" key="1">
    <source>
        <dbReference type="EMBL" id="KAK3924096.1"/>
    </source>
</evidence>
<dbReference type="GO" id="GO:0016853">
    <property type="term" value="F:isomerase activity"/>
    <property type="evidence" value="ECO:0007669"/>
    <property type="project" value="UniProtKB-KW"/>
</dbReference>
<dbReference type="EMBL" id="JAHWGI010001161">
    <property type="protein sequence ID" value="KAK3924096.1"/>
    <property type="molecule type" value="Genomic_DNA"/>
</dbReference>
<sequence>MTDAARPGPVKLRDGNIAANWADFEQRFDIYIKSNPSRVEAPINKWAVLMNEAGNEALEIYNGFKASLIVITMDEAGNIVKTDNSENYDVVVAEFRKYVEQRKSVTSIRAAFRKRKQRPGEPFANWYTDLKIKIKDCEYGAIADSMMKDQ</sequence>
<name>A0AAE1LL07_9NEOP</name>
<gene>
    <name evidence="1" type="ORF">KUF71_002426</name>
</gene>
<dbReference type="Proteomes" id="UP001219518">
    <property type="component" value="Unassembled WGS sequence"/>
</dbReference>
<reference evidence="1" key="2">
    <citation type="journal article" date="2023" name="BMC Genomics">
        <title>Pest status, molecular evolution, and epigenetic factors derived from the genome assembly of Frankliniella fusca, a thysanopteran phytovirus vector.</title>
        <authorList>
            <person name="Catto M.A."/>
            <person name="Labadie P.E."/>
            <person name="Jacobson A.L."/>
            <person name="Kennedy G.G."/>
            <person name="Srinivasan R."/>
            <person name="Hunt B.G."/>
        </authorList>
    </citation>
    <scope>NUCLEOTIDE SEQUENCE</scope>
    <source>
        <strain evidence="1">PL_HMW_Pooled</strain>
    </source>
</reference>
<proteinExistence type="predicted"/>
<accession>A0AAE1LL07</accession>
<dbReference type="AlphaFoldDB" id="A0AAE1LL07"/>
<dbReference type="PANTHER" id="PTHR33198">
    <property type="entry name" value="ANK_REP_REGION DOMAIN-CONTAINING PROTEIN-RELATED"/>
    <property type="match status" value="1"/>
</dbReference>
<keyword evidence="1" id="KW-0413">Isomerase</keyword>
<dbReference type="PANTHER" id="PTHR33198:SF20">
    <property type="entry name" value="RETROTRANSPOSON GAG DOMAIN-CONTAINING PROTEIN"/>
    <property type="match status" value="1"/>
</dbReference>
<keyword evidence="2" id="KW-1185">Reference proteome</keyword>
<protein>
    <submittedName>
        <fullName evidence="1">Ribose-5-phosphate isomerase A</fullName>
    </submittedName>
</protein>
<evidence type="ECO:0000313" key="2">
    <source>
        <dbReference type="Proteomes" id="UP001219518"/>
    </source>
</evidence>